<keyword evidence="3 5" id="KW-1133">Transmembrane helix</keyword>
<evidence type="ECO:0000256" key="3">
    <source>
        <dbReference type="ARBA" id="ARBA00022989"/>
    </source>
</evidence>
<comment type="caution">
    <text evidence="7">The sequence shown here is derived from an EMBL/GenBank/DDBJ whole genome shotgun (WGS) entry which is preliminary data.</text>
</comment>
<evidence type="ECO:0000313" key="8">
    <source>
        <dbReference type="Proteomes" id="UP000681075"/>
    </source>
</evidence>
<evidence type="ECO:0000259" key="6">
    <source>
        <dbReference type="Pfam" id="PF04335"/>
    </source>
</evidence>
<dbReference type="RefSeq" id="WP_420243185.1">
    <property type="nucleotide sequence ID" value="NZ_BOPV01000001.1"/>
</dbReference>
<feature type="domain" description="Bacterial virulence protein VirB8" evidence="6">
    <location>
        <begin position="52"/>
        <end position="245"/>
    </location>
</feature>
<dbReference type="SUPFAM" id="SSF54427">
    <property type="entry name" value="NTF2-like"/>
    <property type="match status" value="1"/>
</dbReference>
<sequence length="253" mass="27783">MSDVAADRTADAAATVRPRRLSLGDRLAAYPVRFASPLNSNREATTSWILGFCLALSLLGNCAQTFLIIGLFPLKTVVPLLLQQEGLDQQIVRVRPFEIDADGADLVIERQIGAYVKARAEILLSAGEQQKIWGPGGLVPEFTDANELRIFDTRARAEEQRLRALGLMRSADIRAVATLTPVRRGRDGFFTVDFVTVDRDATGRDVARASWTASLTVRSIDEAARGAAKYENPFRLKVTGYAIREKPAEGPLR</sequence>
<evidence type="ECO:0000256" key="2">
    <source>
        <dbReference type="ARBA" id="ARBA00022692"/>
    </source>
</evidence>
<dbReference type="InterPro" id="IPR007430">
    <property type="entry name" value="VirB8"/>
</dbReference>
<protein>
    <recommendedName>
        <fullName evidence="6">Bacterial virulence protein VirB8 domain-containing protein</fullName>
    </recommendedName>
</protein>
<dbReference type="Pfam" id="PF04335">
    <property type="entry name" value="VirB8"/>
    <property type="match status" value="1"/>
</dbReference>
<evidence type="ECO:0000256" key="4">
    <source>
        <dbReference type="ARBA" id="ARBA00023136"/>
    </source>
</evidence>
<dbReference type="InterPro" id="IPR032710">
    <property type="entry name" value="NTF2-like_dom_sf"/>
</dbReference>
<keyword evidence="2 5" id="KW-0812">Transmembrane</keyword>
<evidence type="ECO:0000313" key="7">
    <source>
        <dbReference type="EMBL" id="GIL40076.1"/>
    </source>
</evidence>
<organism evidence="7 8">
    <name type="scientific">Roseiterribacter gracilis</name>
    <dbReference type="NCBI Taxonomy" id="2812848"/>
    <lineage>
        <taxon>Bacteria</taxon>
        <taxon>Pseudomonadati</taxon>
        <taxon>Pseudomonadota</taxon>
        <taxon>Alphaproteobacteria</taxon>
        <taxon>Rhodospirillales</taxon>
        <taxon>Roseiterribacteraceae</taxon>
        <taxon>Roseiterribacter</taxon>
    </lineage>
</organism>
<keyword evidence="4 5" id="KW-0472">Membrane</keyword>
<comment type="subcellular location">
    <subcellularLocation>
        <location evidence="1">Membrane</location>
        <topology evidence="1">Single-pass membrane protein</topology>
    </subcellularLocation>
</comment>
<proteinExistence type="predicted"/>
<evidence type="ECO:0000256" key="5">
    <source>
        <dbReference type="SAM" id="Phobius"/>
    </source>
</evidence>
<name>A0A8S8XFS3_9PROT</name>
<gene>
    <name evidence="7" type="ORF">TMPK1_23130</name>
</gene>
<accession>A0A8S8XFS3</accession>
<dbReference type="AlphaFoldDB" id="A0A8S8XFS3"/>
<feature type="transmembrane region" description="Helical" evidence="5">
    <location>
        <begin position="48"/>
        <end position="74"/>
    </location>
</feature>
<dbReference type="Gene3D" id="3.10.450.230">
    <property type="entry name" value="VirB8 protein"/>
    <property type="match status" value="1"/>
</dbReference>
<dbReference type="Proteomes" id="UP000681075">
    <property type="component" value="Unassembled WGS sequence"/>
</dbReference>
<evidence type="ECO:0000256" key="1">
    <source>
        <dbReference type="ARBA" id="ARBA00004167"/>
    </source>
</evidence>
<keyword evidence="8" id="KW-1185">Reference proteome</keyword>
<dbReference type="EMBL" id="BOPV01000001">
    <property type="protein sequence ID" value="GIL40076.1"/>
    <property type="molecule type" value="Genomic_DNA"/>
</dbReference>
<dbReference type="GO" id="GO:0016020">
    <property type="term" value="C:membrane"/>
    <property type="evidence" value="ECO:0007669"/>
    <property type="project" value="UniProtKB-SubCell"/>
</dbReference>
<reference evidence="7" key="1">
    <citation type="submission" date="2021-02" db="EMBL/GenBank/DDBJ databases">
        <title>Genome sequence of Rhodospirillales sp. strain TMPK1 isolated from soil.</title>
        <authorList>
            <person name="Nakai R."/>
            <person name="Kusada H."/>
            <person name="Tamaki H."/>
        </authorList>
    </citation>
    <scope>NUCLEOTIDE SEQUENCE</scope>
    <source>
        <strain evidence="7">TMPK1</strain>
    </source>
</reference>